<dbReference type="Proteomes" id="UP000516404">
    <property type="component" value="Chromosome"/>
</dbReference>
<feature type="compositionally biased region" description="Basic and acidic residues" evidence="1">
    <location>
        <begin position="181"/>
        <end position="196"/>
    </location>
</feature>
<feature type="transmembrane region" description="Helical" evidence="2">
    <location>
        <begin position="124"/>
        <end position="147"/>
    </location>
</feature>
<dbReference type="AlphaFoldDB" id="A0A7H2BC80"/>
<dbReference type="EMBL" id="CP061539">
    <property type="protein sequence ID" value="QNV37276.1"/>
    <property type="molecule type" value="Genomic_DNA"/>
</dbReference>
<proteinExistence type="predicted"/>
<feature type="transmembrane region" description="Helical" evidence="2">
    <location>
        <begin position="296"/>
        <end position="314"/>
    </location>
</feature>
<feature type="region of interest" description="Disordered" evidence="1">
    <location>
        <begin position="180"/>
        <end position="233"/>
    </location>
</feature>
<keyword evidence="2" id="KW-0472">Membrane</keyword>
<feature type="region of interest" description="Disordered" evidence="1">
    <location>
        <begin position="1"/>
        <end position="23"/>
    </location>
</feature>
<accession>A0A7H2BC80</accession>
<gene>
    <name evidence="3" type="ORF">IDM49_08505</name>
</gene>
<reference evidence="3 4" key="1">
    <citation type="submission" date="2020-09" db="EMBL/GenBank/DDBJ databases">
        <title>Investigation of environmental microbes.</title>
        <authorList>
            <person name="Ou Y."/>
            <person name="Kang Q."/>
        </authorList>
    </citation>
    <scope>NUCLEOTIDE SEQUENCE [LARGE SCALE GENOMIC DNA]</scope>
    <source>
        <strain evidence="3 4">KJZ-14</strain>
    </source>
</reference>
<dbReference type="InterPro" id="IPR009937">
    <property type="entry name" value="Phage_holin_3_6"/>
</dbReference>
<keyword evidence="4" id="KW-1185">Reference proteome</keyword>
<keyword evidence="2" id="KW-0812">Transmembrane</keyword>
<evidence type="ECO:0000313" key="3">
    <source>
        <dbReference type="EMBL" id="QNV37276.1"/>
    </source>
</evidence>
<dbReference type="RefSeq" id="WP_168614288.1">
    <property type="nucleotide sequence ID" value="NZ_BAAAOX010000011.1"/>
</dbReference>
<feature type="transmembrane region" description="Helical" evidence="2">
    <location>
        <begin position="92"/>
        <end position="118"/>
    </location>
</feature>
<protein>
    <submittedName>
        <fullName evidence="3">Phage holin family protein</fullName>
    </submittedName>
</protein>
<evidence type="ECO:0000256" key="1">
    <source>
        <dbReference type="SAM" id="MobiDB-lite"/>
    </source>
</evidence>
<evidence type="ECO:0000313" key="4">
    <source>
        <dbReference type="Proteomes" id="UP000516404"/>
    </source>
</evidence>
<dbReference type="GeneID" id="96624280"/>
<dbReference type="Pfam" id="PF07332">
    <property type="entry name" value="Phage_holin_3_6"/>
    <property type="match status" value="1"/>
</dbReference>
<organism evidence="3 4">
    <name type="scientific">Rothia terrae</name>
    <dbReference type="NCBI Taxonomy" id="396015"/>
    <lineage>
        <taxon>Bacteria</taxon>
        <taxon>Bacillati</taxon>
        <taxon>Actinomycetota</taxon>
        <taxon>Actinomycetes</taxon>
        <taxon>Micrococcales</taxon>
        <taxon>Micrococcaceae</taxon>
        <taxon>Rothia</taxon>
    </lineage>
</organism>
<dbReference type="KEGG" id="rter:IDM49_08505"/>
<keyword evidence="2" id="KW-1133">Transmembrane helix</keyword>
<name>A0A7H2BC80_9MICC</name>
<sequence>MSTQEHLDGSVRADHVTDSTAGTHDVYETRTLRGAGQRTTGVRAGINNIKAGVTGMADAGKVITRLAPKQIKDEVQIAKHEMKDKGIAVGKGAAVAAGGAVFALLMSIALVILIFVGLAKLMPAWLAALVLVLVFLVLAAILGLVGFKMIKKQLPFKPESAIFGLLYDLGVLKEGSAMDSQRVKREMRQKEAEKDAKKKQKKQAEKNQNNNDGSSEAPAANEAQLKQRTKQRREHLKALRDDLNVYSNNIQNNATTVVRDSKHNVGRVPSRIAGAGSQLGSNASTKQNLQARWQPLAALAASVTAFFVFLGKIIRK</sequence>
<feature type="compositionally biased region" description="Basic and acidic residues" evidence="1">
    <location>
        <begin position="1"/>
        <end position="17"/>
    </location>
</feature>
<evidence type="ECO:0000256" key="2">
    <source>
        <dbReference type="SAM" id="Phobius"/>
    </source>
</evidence>